<dbReference type="InterPro" id="IPR007219">
    <property type="entry name" value="XnlR_reg_dom"/>
</dbReference>
<proteinExistence type="predicted"/>
<evidence type="ECO:0000256" key="1">
    <source>
        <dbReference type="ARBA" id="ARBA00023242"/>
    </source>
</evidence>
<dbReference type="AlphaFoldDB" id="A0A9W9KM77"/>
<dbReference type="PANTHER" id="PTHR47256:SF5">
    <property type="entry name" value="ZN(II)2CYS6 TRANSCRIPTION FACTOR (EUROFUNG)"/>
    <property type="match status" value="1"/>
</dbReference>
<dbReference type="GO" id="GO:0006351">
    <property type="term" value="P:DNA-templated transcription"/>
    <property type="evidence" value="ECO:0007669"/>
    <property type="project" value="InterPro"/>
</dbReference>
<organism evidence="3 4">
    <name type="scientific">Penicillium argentinense</name>
    <dbReference type="NCBI Taxonomy" id="1131581"/>
    <lineage>
        <taxon>Eukaryota</taxon>
        <taxon>Fungi</taxon>
        <taxon>Dikarya</taxon>
        <taxon>Ascomycota</taxon>
        <taxon>Pezizomycotina</taxon>
        <taxon>Eurotiomycetes</taxon>
        <taxon>Eurotiomycetidae</taxon>
        <taxon>Eurotiales</taxon>
        <taxon>Aspergillaceae</taxon>
        <taxon>Penicillium</taxon>
    </lineage>
</organism>
<feature type="domain" description="Xylanolytic transcriptional activator regulatory" evidence="2">
    <location>
        <begin position="130"/>
        <end position="302"/>
    </location>
</feature>
<keyword evidence="1" id="KW-0539">Nucleus</keyword>
<evidence type="ECO:0000313" key="4">
    <source>
        <dbReference type="Proteomes" id="UP001149074"/>
    </source>
</evidence>
<reference evidence="3" key="2">
    <citation type="journal article" date="2023" name="IMA Fungus">
        <title>Comparative genomic study of the Penicillium genus elucidates a diverse pangenome and 15 lateral gene transfer events.</title>
        <authorList>
            <person name="Petersen C."/>
            <person name="Sorensen T."/>
            <person name="Nielsen M.R."/>
            <person name="Sondergaard T.E."/>
            <person name="Sorensen J.L."/>
            <person name="Fitzpatrick D.A."/>
            <person name="Frisvad J.C."/>
            <person name="Nielsen K.L."/>
        </authorList>
    </citation>
    <scope>NUCLEOTIDE SEQUENCE</scope>
    <source>
        <strain evidence="3">IBT 30761</strain>
    </source>
</reference>
<dbReference type="Proteomes" id="UP001149074">
    <property type="component" value="Unassembled WGS sequence"/>
</dbReference>
<protein>
    <submittedName>
        <fullName evidence="3">Pathway-specific regulatory protein</fullName>
    </submittedName>
</protein>
<dbReference type="EMBL" id="JAPQKI010000002">
    <property type="protein sequence ID" value="KAJ5110686.1"/>
    <property type="molecule type" value="Genomic_DNA"/>
</dbReference>
<keyword evidence="4" id="KW-1185">Reference proteome</keyword>
<dbReference type="GO" id="GO:0003677">
    <property type="term" value="F:DNA binding"/>
    <property type="evidence" value="ECO:0007669"/>
    <property type="project" value="InterPro"/>
</dbReference>
<accession>A0A9W9KM77</accession>
<dbReference type="OrthoDB" id="2593732at2759"/>
<gene>
    <name evidence="3" type="ORF">N7532_001221</name>
</gene>
<reference evidence="3" key="1">
    <citation type="submission" date="2022-11" db="EMBL/GenBank/DDBJ databases">
        <authorList>
            <person name="Petersen C."/>
        </authorList>
    </citation>
    <scope>NUCLEOTIDE SEQUENCE</scope>
    <source>
        <strain evidence="3">IBT 30761</strain>
    </source>
</reference>
<sequence length="606" mass="69399">MKQYKEPINAQAGSLNYRDLLRQLFEAVQLGDHNQERHLLDMIQDPDSLREVRVALDGMLASEGIYRLNDRIISQSRNVDSESKSDSAVTRSQPMVMNIQYLCSTVPFRVPAKPWTTVTDSDDLVSHLVSLYLTWAYPFYAFFCRETFVKHMKNGNMNSDFCSPLLVNALLANACFFSDYSEAYSLPGDVKRKGAHFLAEAESYLSSHQFQSRNDVRLSSLQAILLLYERYSLLGRDAYGYTMLNRAISMAESMGLVNNTGDIQLEASQVSDDMKRSLKRTAWGLFQIDTIVHMNFLKNSRIKSVNLSRISRDDTQHDELWIPYPLQAEPRWSYMSLYFDEACSLSYIARDASWEVMRTNKDDRAKRALYDRLCDWDRNLPTVFQSEKMPAPYILILRMRYHTLVINLCCHDLQGDISSVPIDTHTPYMGSSMKTAISSAREIASLVQTFKEQFGLEYSHHFAMYAINVSLFCLIIQDGFNILDQDFLNLTEAFSIIACRSQVGRNLFHTFKLAMRTSIKTGQGPVSGALPPALEELFEPRENTHEPDKWDEYAEGLAGVDGDGSFLKYLEINPVVPNLKDMLHWYEYLSIGEEAPWRRPSSQAAF</sequence>
<dbReference type="PANTHER" id="PTHR47256">
    <property type="entry name" value="ZN(II)2CYS6 TRANSCRIPTION FACTOR (EUROFUNG)-RELATED"/>
    <property type="match status" value="1"/>
</dbReference>
<evidence type="ECO:0000313" key="3">
    <source>
        <dbReference type="EMBL" id="KAJ5110686.1"/>
    </source>
</evidence>
<name>A0A9W9KM77_9EURO</name>
<dbReference type="GeneID" id="81352694"/>
<dbReference type="GO" id="GO:0008270">
    <property type="term" value="F:zinc ion binding"/>
    <property type="evidence" value="ECO:0007669"/>
    <property type="project" value="InterPro"/>
</dbReference>
<comment type="caution">
    <text evidence="3">The sequence shown here is derived from an EMBL/GenBank/DDBJ whole genome shotgun (WGS) entry which is preliminary data.</text>
</comment>
<dbReference type="InterPro" id="IPR053187">
    <property type="entry name" value="Notoamide_regulator"/>
</dbReference>
<evidence type="ECO:0000259" key="2">
    <source>
        <dbReference type="Pfam" id="PF04082"/>
    </source>
</evidence>
<dbReference type="Pfam" id="PF04082">
    <property type="entry name" value="Fungal_trans"/>
    <property type="match status" value="1"/>
</dbReference>
<dbReference type="RefSeq" id="XP_056478756.1">
    <property type="nucleotide sequence ID" value="XM_056613715.1"/>
</dbReference>
<dbReference type="CDD" id="cd12148">
    <property type="entry name" value="fungal_TF_MHR"/>
    <property type="match status" value="1"/>
</dbReference>